<dbReference type="Gene3D" id="3.40.50.1000">
    <property type="entry name" value="HAD superfamily/HAD-like"/>
    <property type="match status" value="1"/>
</dbReference>
<dbReference type="InterPro" id="IPR023214">
    <property type="entry name" value="HAD_sf"/>
</dbReference>
<dbReference type="AlphaFoldDB" id="A0A246WPD5"/>
<dbReference type="Pfam" id="PF13419">
    <property type="entry name" value="HAD_2"/>
    <property type="match status" value="1"/>
</dbReference>
<evidence type="ECO:0000313" key="7">
    <source>
        <dbReference type="Proteomes" id="UP000197596"/>
    </source>
</evidence>
<evidence type="ECO:0000256" key="3">
    <source>
        <dbReference type="ARBA" id="ARBA00022723"/>
    </source>
</evidence>
<dbReference type="Proteomes" id="UP000197596">
    <property type="component" value="Unassembled WGS sequence"/>
</dbReference>
<evidence type="ECO:0000313" key="6">
    <source>
        <dbReference type="EMBL" id="OWY28233.1"/>
    </source>
</evidence>
<dbReference type="NCBIfam" id="TIGR01509">
    <property type="entry name" value="HAD-SF-IA-v3"/>
    <property type="match status" value="1"/>
</dbReference>
<dbReference type="PANTHER" id="PTHR46193:SF18">
    <property type="entry name" value="HEXITOL PHOSPHATASE B"/>
    <property type="match status" value="1"/>
</dbReference>
<protein>
    <submittedName>
        <fullName evidence="6">Haloacid dehalogenase</fullName>
    </submittedName>
</protein>
<dbReference type="InterPro" id="IPR023198">
    <property type="entry name" value="PGP-like_dom2"/>
</dbReference>
<dbReference type="GO" id="GO:0003824">
    <property type="term" value="F:catalytic activity"/>
    <property type="evidence" value="ECO:0007669"/>
    <property type="project" value="UniProtKB-ARBA"/>
</dbReference>
<dbReference type="PANTHER" id="PTHR46193">
    <property type="entry name" value="6-PHOSPHOGLUCONATE PHOSPHATASE"/>
    <property type="match status" value="1"/>
</dbReference>
<name>A0A246WPD5_9BURK</name>
<dbReference type="InterPro" id="IPR036412">
    <property type="entry name" value="HAD-like_sf"/>
</dbReference>
<dbReference type="Gene3D" id="1.10.150.240">
    <property type="entry name" value="Putative phosphatase, domain 2"/>
    <property type="match status" value="1"/>
</dbReference>
<evidence type="ECO:0000256" key="1">
    <source>
        <dbReference type="ARBA" id="ARBA00001946"/>
    </source>
</evidence>
<dbReference type="GO" id="GO:0046872">
    <property type="term" value="F:metal ion binding"/>
    <property type="evidence" value="ECO:0007669"/>
    <property type="project" value="UniProtKB-KW"/>
</dbReference>
<proteinExistence type="inferred from homology"/>
<comment type="cofactor">
    <cofactor evidence="1">
        <name>Mg(2+)</name>
        <dbReference type="ChEBI" id="CHEBI:18420"/>
    </cofactor>
</comment>
<dbReference type="SFLD" id="SFLDG01129">
    <property type="entry name" value="C1.5:_HAD__Beta-PGM__Phosphata"/>
    <property type="match status" value="1"/>
</dbReference>
<comment type="similarity">
    <text evidence="2">Belongs to the HAD-like hydrolase superfamily. CbbY/CbbZ/Gph/YieH family.</text>
</comment>
<dbReference type="InterPro" id="IPR041492">
    <property type="entry name" value="HAD_2"/>
</dbReference>
<evidence type="ECO:0000256" key="4">
    <source>
        <dbReference type="ARBA" id="ARBA00022842"/>
    </source>
</evidence>
<dbReference type="SFLD" id="SFLDG01135">
    <property type="entry name" value="C1.5.6:_HAD__Beta-PGM__Phospha"/>
    <property type="match status" value="1"/>
</dbReference>
<keyword evidence="4" id="KW-0460">Magnesium</keyword>
<dbReference type="InterPro" id="IPR051600">
    <property type="entry name" value="Beta-PGM-like"/>
</dbReference>
<accession>A0A246WPD5</accession>
<sequence>MPITTFLFDLDGTLMDTDALHHAAFNTILARWDRHIGVDDYKTHIMGHANAAIFGYLFPGMPASEYLPLADEKESLFRAQLEKEVAPTPGIAALLDHIDRIGGRRAVVTNAPRANAELMLKASGLAARFDTLVIGDELARGKPDPLPYLTALQLLGARAEEAVAFEDSSSGVKAASAAGLYTFGMLTGLDEARLKAAGAQAAIRDFNDRALWDKVQDQGADKGGAA</sequence>
<dbReference type="CDD" id="cd07505">
    <property type="entry name" value="HAD_BPGM-like"/>
    <property type="match status" value="1"/>
</dbReference>
<comment type="caution">
    <text evidence="6">The sequence shown here is derived from an EMBL/GenBank/DDBJ whole genome shotgun (WGS) entry which is preliminary data.</text>
</comment>
<keyword evidence="5" id="KW-0119">Carbohydrate metabolism</keyword>
<evidence type="ECO:0000256" key="5">
    <source>
        <dbReference type="ARBA" id="ARBA00023277"/>
    </source>
</evidence>
<organism evidence="6 7">
    <name type="scientific">Herbaspirillum robiniae</name>
    <dbReference type="NCBI Taxonomy" id="2014887"/>
    <lineage>
        <taxon>Bacteria</taxon>
        <taxon>Pseudomonadati</taxon>
        <taxon>Pseudomonadota</taxon>
        <taxon>Betaproteobacteria</taxon>
        <taxon>Burkholderiales</taxon>
        <taxon>Oxalobacteraceae</taxon>
        <taxon>Herbaspirillum</taxon>
    </lineage>
</organism>
<reference evidence="6 7" key="1">
    <citation type="submission" date="2017-06" db="EMBL/GenBank/DDBJ databases">
        <title>Herbaspirillum phytohormonus sp. nov., isolated from the root nodule of Robinia pseudoacacia in lead-zinc mine.</title>
        <authorList>
            <person name="Fan M."/>
            <person name="Lin Y."/>
        </authorList>
    </citation>
    <scope>NUCLEOTIDE SEQUENCE [LARGE SCALE GENOMIC DNA]</scope>
    <source>
        <strain evidence="6 7">HZ10</strain>
    </source>
</reference>
<dbReference type="SFLD" id="SFLDS00003">
    <property type="entry name" value="Haloacid_Dehalogenase"/>
    <property type="match status" value="1"/>
</dbReference>
<dbReference type="PRINTS" id="PR00413">
    <property type="entry name" value="HADHALOGNASE"/>
</dbReference>
<dbReference type="InterPro" id="IPR006439">
    <property type="entry name" value="HAD-SF_hydro_IA"/>
</dbReference>
<dbReference type="SUPFAM" id="SSF56784">
    <property type="entry name" value="HAD-like"/>
    <property type="match status" value="1"/>
</dbReference>
<keyword evidence="3" id="KW-0479">Metal-binding</keyword>
<dbReference type="RefSeq" id="WP_088751858.1">
    <property type="nucleotide sequence ID" value="NZ_NJGU01000008.1"/>
</dbReference>
<evidence type="ECO:0000256" key="2">
    <source>
        <dbReference type="ARBA" id="ARBA00006171"/>
    </source>
</evidence>
<gene>
    <name evidence="6" type="ORF">CEJ42_16630</name>
</gene>
<dbReference type="EMBL" id="NJGU01000008">
    <property type="protein sequence ID" value="OWY28233.1"/>
    <property type="molecule type" value="Genomic_DNA"/>
</dbReference>